<dbReference type="Proteomes" id="UP000611629">
    <property type="component" value="Unassembled WGS sequence"/>
</dbReference>
<reference evidence="1" key="1">
    <citation type="submission" date="2020-07" db="EMBL/GenBank/DDBJ databases">
        <title>Genomic analysis of a strain of Sedimentibacter Hydroxybenzoicus DSM7310.</title>
        <authorList>
            <person name="Ma S."/>
        </authorList>
    </citation>
    <scope>NUCLEOTIDE SEQUENCE</scope>
    <source>
        <strain evidence="1">DSM 7310</strain>
    </source>
</reference>
<dbReference type="InterPro" id="IPR016181">
    <property type="entry name" value="Acyl_CoA_acyltransferase"/>
</dbReference>
<evidence type="ECO:0000313" key="1">
    <source>
        <dbReference type="EMBL" id="NYB73982.1"/>
    </source>
</evidence>
<keyword evidence="2" id="KW-1185">Reference proteome</keyword>
<organism evidence="1 2">
    <name type="scientific">Sedimentibacter hydroxybenzoicus DSM 7310</name>
    <dbReference type="NCBI Taxonomy" id="1123245"/>
    <lineage>
        <taxon>Bacteria</taxon>
        <taxon>Bacillati</taxon>
        <taxon>Bacillota</taxon>
        <taxon>Tissierellia</taxon>
        <taxon>Sedimentibacter</taxon>
    </lineage>
</organism>
<accession>A0A974BJM9</accession>
<comment type="caution">
    <text evidence="1">The sequence shown here is derived from an EMBL/GenBank/DDBJ whole genome shotgun (WGS) entry which is preliminary data.</text>
</comment>
<dbReference type="SUPFAM" id="SSF55729">
    <property type="entry name" value="Acyl-CoA N-acyltransferases (Nat)"/>
    <property type="match status" value="1"/>
</dbReference>
<dbReference type="EMBL" id="JACBNQ010000005">
    <property type="protein sequence ID" value="NYB73982.1"/>
    <property type="molecule type" value="Genomic_DNA"/>
</dbReference>
<protein>
    <submittedName>
        <fullName evidence="1">GNAT family acetyltransferase</fullName>
    </submittedName>
</protein>
<name>A0A974BJM9_SEDHY</name>
<evidence type="ECO:0000313" key="2">
    <source>
        <dbReference type="Proteomes" id="UP000611629"/>
    </source>
</evidence>
<sequence>MEYRNAAIQDINKIQLLQQKYHVSTIRDEDKPHGFVTTLFAENQFKELIEKENGLAIACDGEKVIGYAMAASWQYWSVWPLFQHMINDLPNTTFLNTVLNAENSYQYGPICIDMEYRGTDVLPNLFEFSRLQMKDRYPVLITFINHINNRSYDAHTRKLGLEVIKNFEFNNNHYYELGYDMTKKTKGSNI</sequence>
<dbReference type="Gene3D" id="3.40.630.30">
    <property type="match status" value="1"/>
</dbReference>
<dbReference type="AlphaFoldDB" id="A0A974BJM9"/>
<proteinExistence type="predicted"/>
<dbReference type="RefSeq" id="WP_179237671.1">
    <property type="nucleotide sequence ID" value="NZ_JACBNQ010000005.1"/>
</dbReference>
<gene>
    <name evidence="1" type="ORF">HZF24_07485</name>
</gene>